<dbReference type="EMBL" id="JBAMIC010000011">
    <property type="protein sequence ID" value="KAK7100901.1"/>
    <property type="molecule type" value="Genomic_DNA"/>
</dbReference>
<evidence type="ECO:0000256" key="1">
    <source>
        <dbReference type="SAM" id="MobiDB-lite"/>
    </source>
</evidence>
<organism evidence="2 3">
    <name type="scientific">Littorina saxatilis</name>
    <dbReference type="NCBI Taxonomy" id="31220"/>
    <lineage>
        <taxon>Eukaryota</taxon>
        <taxon>Metazoa</taxon>
        <taxon>Spiralia</taxon>
        <taxon>Lophotrochozoa</taxon>
        <taxon>Mollusca</taxon>
        <taxon>Gastropoda</taxon>
        <taxon>Caenogastropoda</taxon>
        <taxon>Littorinimorpha</taxon>
        <taxon>Littorinoidea</taxon>
        <taxon>Littorinidae</taxon>
        <taxon>Littorina</taxon>
    </lineage>
</organism>
<accession>A0AAN9B7T2</accession>
<comment type="caution">
    <text evidence="2">The sequence shown here is derived from an EMBL/GenBank/DDBJ whole genome shotgun (WGS) entry which is preliminary data.</text>
</comment>
<evidence type="ECO:0000313" key="3">
    <source>
        <dbReference type="Proteomes" id="UP001374579"/>
    </source>
</evidence>
<protein>
    <submittedName>
        <fullName evidence="2">Uncharacterized protein</fullName>
    </submittedName>
</protein>
<dbReference type="AlphaFoldDB" id="A0AAN9B7T2"/>
<sequence>MTQPHVFWRLCAMRRSLFCALAFVVSVATVLYFTAQTSRIHNFTQMLRFRAGKGWVMEFSDLIGPLNDVKKCDSVFPGMLYGRWAPKENVSEARRKSMDEYLVNTRGEYKIPRSLQRSDGRCRSMPFDGVTRQDSFLSFRSLCNPNGPTPCCYHDHCTNRTLEDCACPTCLDTRSPVHAELSDWLPERAECKPREISSREACELLSGTTLVLAGDSFVRHVFVALVMLLTDDFQDGALKQNAPANIQQICRGMYQINGIRCRDILDQNRTLCNGTVTATYLEIMIVETGHFLLPYIDNLHTRKQRVLLLAGLGIHNNFRTALVWPSFLQPLVKYFTNSTSSSLASMKVGGSEGASMASLFDLSKKYGVGNATPPLILGSNKLPSSPPAQPKKKATPSSLRPWPKFIWAGSHAPGLLKTPVYSAQSYQGVKLYNQAIARRLEPLGIPILDSFNMTAPLHSVDGTHYGYGANHLKVQVLLHWVKERQDRGEW</sequence>
<evidence type="ECO:0000313" key="2">
    <source>
        <dbReference type="EMBL" id="KAK7100901.1"/>
    </source>
</evidence>
<gene>
    <name evidence="2" type="ORF">V1264_023765</name>
</gene>
<proteinExistence type="predicted"/>
<feature type="region of interest" description="Disordered" evidence="1">
    <location>
        <begin position="379"/>
        <end position="398"/>
    </location>
</feature>
<reference evidence="2 3" key="1">
    <citation type="submission" date="2024-02" db="EMBL/GenBank/DDBJ databases">
        <title>Chromosome-scale genome assembly of the rough periwinkle Littorina saxatilis.</title>
        <authorList>
            <person name="De Jode A."/>
            <person name="Faria R."/>
            <person name="Formenti G."/>
            <person name="Sims Y."/>
            <person name="Smith T.P."/>
            <person name="Tracey A."/>
            <person name="Wood J.M.D."/>
            <person name="Zagrodzka Z.B."/>
            <person name="Johannesson K."/>
            <person name="Butlin R.K."/>
            <person name="Leder E.H."/>
        </authorList>
    </citation>
    <scope>NUCLEOTIDE SEQUENCE [LARGE SCALE GENOMIC DNA]</scope>
    <source>
        <strain evidence="2">Snail1</strain>
        <tissue evidence="2">Muscle</tissue>
    </source>
</reference>
<dbReference type="Proteomes" id="UP001374579">
    <property type="component" value="Unassembled WGS sequence"/>
</dbReference>
<name>A0AAN9B7T2_9CAEN</name>
<keyword evidence="3" id="KW-1185">Reference proteome</keyword>